<name>A0A543NF76_9ACTN</name>
<dbReference type="RefSeq" id="WP_170181478.1">
    <property type="nucleotide sequence ID" value="NZ_VFQC01000001.1"/>
</dbReference>
<sequence>MLLHELLRTQPATTEEEERQHQYHRLRARWHRAQERELRREWGAAREMRALRLC</sequence>
<dbReference type="Proteomes" id="UP000317422">
    <property type="component" value="Unassembled WGS sequence"/>
</dbReference>
<proteinExistence type="predicted"/>
<protein>
    <submittedName>
        <fullName evidence="2">Uncharacterized protein</fullName>
    </submittedName>
</protein>
<evidence type="ECO:0000313" key="2">
    <source>
        <dbReference type="EMBL" id="TQN30495.1"/>
    </source>
</evidence>
<comment type="caution">
    <text evidence="2">The sequence shown here is derived from an EMBL/GenBank/DDBJ whole genome shotgun (WGS) entry which is preliminary data.</text>
</comment>
<dbReference type="EMBL" id="VFQC01000001">
    <property type="protein sequence ID" value="TQN30495.1"/>
    <property type="molecule type" value="Genomic_DNA"/>
</dbReference>
<accession>A0A543NF76</accession>
<organism evidence="2 3">
    <name type="scientific">Haloactinospora alba</name>
    <dbReference type="NCBI Taxonomy" id="405555"/>
    <lineage>
        <taxon>Bacteria</taxon>
        <taxon>Bacillati</taxon>
        <taxon>Actinomycetota</taxon>
        <taxon>Actinomycetes</taxon>
        <taxon>Streptosporangiales</taxon>
        <taxon>Nocardiopsidaceae</taxon>
        <taxon>Haloactinospora</taxon>
    </lineage>
</organism>
<reference evidence="2 3" key="1">
    <citation type="submission" date="2019-06" db="EMBL/GenBank/DDBJ databases">
        <title>Sequencing the genomes of 1000 actinobacteria strains.</title>
        <authorList>
            <person name="Klenk H.-P."/>
        </authorList>
    </citation>
    <scope>NUCLEOTIDE SEQUENCE [LARGE SCALE GENOMIC DNA]</scope>
    <source>
        <strain evidence="2 3">DSM 45015</strain>
    </source>
</reference>
<evidence type="ECO:0000256" key="1">
    <source>
        <dbReference type="SAM" id="MobiDB-lite"/>
    </source>
</evidence>
<keyword evidence="3" id="KW-1185">Reference proteome</keyword>
<gene>
    <name evidence="2" type="ORF">FHX37_0374</name>
</gene>
<evidence type="ECO:0000313" key="3">
    <source>
        <dbReference type="Proteomes" id="UP000317422"/>
    </source>
</evidence>
<dbReference type="AlphaFoldDB" id="A0A543NF76"/>
<feature type="region of interest" description="Disordered" evidence="1">
    <location>
        <begin position="1"/>
        <end position="20"/>
    </location>
</feature>